<accession>A0A0W8F4P5</accession>
<dbReference type="InterPro" id="IPR003761">
    <property type="entry name" value="Exonuc_VII_S"/>
</dbReference>
<dbReference type="PANTHER" id="PTHR34137">
    <property type="entry name" value="EXODEOXYRIBONUCLEASE 7 SMALL SUBUNIT"/>
    <property type="match status" value="1"/>
</dbReference>
<evidence type="ECO:0000313" key="4">
    <source>
        <dbReference type="EMBL" id="KUG15851.1"/>
    </source>
</evidence>
<evidence type="ECO:0000256" key="3">
    <source>
        <dbReference type="ARBA" id="ARBA00022801"/>
    </source>
</evidence>
<dbReference type="PIRSF" id="PIRSF006488">
    <property type="entry name" value="Exonuc_VII_S"/>
    <property type="match status" value="1"/>
</dbReference>
<dbReference type="SUPFAM" id="SSF116842">
    <property type="entry name" value="XseB-like"/>
    <property type="match status" value="1"/>
</dbReference>
<keyword evidence="2" id="KW-0540">Nuclease</keyword>
<dbReference type="GO" id="GO:0006308">
    <property type="term" value="P:DNA catabolic process"/>
    <property type="evidence" value="ECO:0007669"/>
    <property type="project" value="InterPro"/>
</dbReference>
<evidence type="ECO:0000256" key="1">
    <source>
        <dbReference type="ARBA" id="ARBA00022490"/>
    </source>
</evidence>
<sequence length="60" mass="6800">MTKTYEELVGELKDIIRKIEDNDTGLDESIALYERGAVIIRQCEELLASAELKISMLGRD</sequence>
<dbReference type="InterPro" id="IPR037004">
    <property type="entry name" value="Exonuc_VII_ssu_sf"/>
</dbReference>
<proteinExistence type="inferred from homology"/>
<gene>
    <name evidence="4" type="ORF">ASZ90_014483</name>
</gene>
<comment type="caution">
    <text evidence="4">The sequence shown here is derived from an EMBL/GenBank/DDBJ whole genome shotgun (WGS) entry which is preliminary data.</text>
</comment>
<dbReference type="Pfam" id="PF02609">
    <property type="entry name" value="Exonuc_VII_S"/>
    <property type="match status" value="1"/>
</dbReference>
<dbReference type="GO" id="GO:0005829">
    <property type="term" value="C:cytosol"/>
    <property type="evidence" value="ECO:0007669"/>
    <property type="project" value="TreeGrafter"/>
</dbReference>
<dbReference type="Gene3D" id="1.10.287.1040">
    <property type="entry name" value="Exonuclease VII, small subunit"/>
    <property type="match status" value="1"/>
</dbReference>
<dbReference type="PANTHER" id="PTHR34137:SF1">
    <property type="entry name" value="EXODEOXYRIBONUCLEASE 7 SMALL SUBUNIT"/>
    <property type="match status" value="1"/>
</dbReference>
<name>A0A0W8F4P5_9ZZZZ</name>
<protein>
    <submittedName>
        <fullName evidence="4">Exodeoxyribonuclease vii small subunit</fullName>
        <ecNumber evidence="4">3.1.11.6</ecNumber>
    </submittedName>
</protein>
<dbReference type="GO" id="GO:0008855">
    <property type="term" value="F:exodeoxyribonuclease VII activity"/>
    <property type="evidence" value="ECO:0007669"/>
    <property type="project" value="UniProtKB-EC"/>
</dbReference>
<dbReference type="NCBIfam" id="TIGR01280">
    <property type="entry name" value="xseB"/>
    <property type="match status" value="1"/>
</dbReference>
<organism evidence="4">
    <name type="scientific">hydrocarbon metagenome</name>
    <dbReference type="NCBI Taxonomy" id="938273"/>
    <lineage>
        <taxon>unclassified sequences</taxon>
        <taxon>metagenomes</taxon>
        <taxon>ecological metagenomes</taxon>
    </lineage>
</organism>
<dbReference type="AlphaFoldDB" id="A0A0W8F4P5"/>
<dbReference type="HAMAP" id="MF_00337">
    <property type="entry name" value="Exonuc_7_S"/>
    <property type="match status" value="1"/>
</dbReference>
<dbReference type="EC" id="3.1.11.6" evidence="4"/>
<keyword evidence="3 4" id="KW-0378">Hydrolase</keyword>
<dbReference type="GO" id="GO:0009318">
    <property type="term" value="C:exodeoxyribonuclease VII complex"/>
    <property type="evidence" value="ECO:0007669"/>
    <property type="project" value="InterPro"/>
</dbReference>
<evidence type="ECO:0000256" key="2">
    <source>
        <dbReference type="ARBA" id="ARBA00022722"/>
    </source>
</evidence>
<dbReference type="EMBL" id="LNQE01001523">
    <property type="protein sequence ID" value="KUG15851.1"/>
    <property type="molecule type" value="Genomic_DNA"/>
</dbReference>
<keyword evidence="1" id="KW-0963">Cytoplasm</keyword>
<reference evidence="4" key="1">
    <citation type="journal article" date="2015" name="Proc. Natl. Acad. Sci. U.S.A.">
        <title>Networks of energetic and metabolic interactions define dynamics in microbial communities.</title>
        <authorList>
            <person name="Embree M."/>
            <person name="Liu J.K."/>
            <person name="Al-Bassam M.M."/>
            <person name="Zengler K."/>
        </authorList>
    </citation>
    <scope>NUCLEOTIDE SEQUENCE</scope>
</reference>